<dbReference type="InterPro" id="IPR042088">
    <property type="entry name" value="OligoPept_F_C"/>
</dbReference>
<dbReference type="GO" id="GO:0006508">
    <property type="term" value="P:proteolysis"/>
    <property type="evidence" value="ECO:0007669"/>
    <property type="project" value="UniProtKB-KW"/>
</dbReference>
<name>A0A0R2H9X8_9FIRM</name>
<proteinExistence type="inferred from homology"/>
<dbReference type="GO" id="GO:0006518">
    <property type="term" value="P:peptide metabolic process"/>
    <property type="evidence" value="ECO:0007669"/>
    <property type="project" value="TreeGrafter"/>
</dbReference>
<accession>A0A0R2H9X8</accession>
<comment type="function">
    <text evidence="6">Has oligopeptidase activity and degrades a variety of small bioactive peptides.</text>
</comment>
<reference evidence="9 10" key="1">
    <citation type="journal article" date="2015" name="Genome Announc.">
        <title>Expanding the biotechnology potential of lactobacilli through comparative genomics of 213 strains and associated genera.</title>
        <authorList>
            <person name="Sun Z."/>
            <person name="Harris H.M."/>
            <person name="McCann A."/>
            <person name="Guo C."/>
            <person name="Argimon S."/>
            <person name="Zhang W."/>
            <person name="Yang X."/>
            <person name="Jeffery I.B."/>
            <person name="Cooney J.C."/>
            <person name="Kagawa T.F."/>
            <person name="Liu W."/>
            <person name="Song Y."/>
            <person name="Salvetti E."/>
            <person name="Wrobel A."/>
            <person name="Rasinkangas P."/>
            <person name="Parkhill J."/>
            <person name="Rea M.C."/>
            <person name="O'Sullivan O."/>
            <person name="Ritari J."/>
            <person name="Douillard F.P."/>
            <person name="Paul Ross R."/>
            <person name="Yang R."/>
            <person name="Briner A.E."/>
            <person name="Felis G.E."/>
            <person name="de Vos W.M."/>
            <person name="Barrangou R."/>
            <person name="Klaenhammer T.R."/>
            <person name="Caufield P.W."/>
            <person name="Cui Y."/>
            <person name="Zhang H."/>
            <person name="O'Toole P.W."/>
        </authorList>
    </citation>
    <scope>NUCLEOTIDE SEQUENCE [LARGE SCALE GENOMIC DNA]</scope>
    <source>
        <strain evidence="9 10">DSM 20405</strain>
    </source>
</reference>
<organism evidence="9 10">
    <name type="scientific">Kandleria vitulina DSM 20405</name>
    <dbReference type="NCBI Taxonomy" id="1410657"/>
    <lineage>
        <taxon>Bacteria</taxon>
        <taxon>Bacillati</taxon>
        <taxon>Bacillota</taxon>
        <taxon>Erysipelotrichia</taxon>
        <taxon>Erysipelotrichales</taxon>
        <taxon>Coprobacillaceae</taxon>
        <taxon>Kandleria</taxon>
    </lineage>
</organism>
<evidence type="ECO:0000256" key="2">
    <source>
        <dbReference type="ARBA" id="ARBA00022723"/>
    </source>
</evidence>
<dbReference type="InterPro" id="IPR013647">
    <property type="entry name" value="OligopepF_N_dom"/>
</dbReference>
<evidence type="ECO:0000256" key="3">
    <source>
        <dbReference type="ARBA" id="ARBA00022801"/>
    </source>
</evidence>
<dbReference type="PATRIC" id="fig|1410657.5.peg.916"/>
<dbReference type="InterPro" id="IPR045090">
    <property type="entry name" value="Pept_M3A_M3B"/>
</dbReference>
<evidence type="ECO:0000259" key="8">
    <source>
        <dbReference type="Pfam" id="PF08439"/>
    </source>
</evidence>
<comment type="cofactor">
    <cofactor evidence="6">
        <name>Zn(2+)</name>
        <dbReference type="ChEBI" id="CHEBI:29105"/>
    </cofactor>
    <text evidence="6">Binds 1 zinc ion.</text>
</comment>
<keyword evidence="1 6" id="KW-0645">Protease</keyword>
<keyword evidence="10" id="KW-1185">Reference proteome</keyword>
<dbReference type="Gene3D" id="1.10.1370.20">
    <property type="entry name" value="Oligoendopeptidase f, C-terminal domain"/>
    <property type="match status" value="1"/>
</dbReference>
<dbReference type="InterPro" id="IPR004438">
    <property type="entry name" value="Peptidase_M3B"/>
</dbReference>
<comment type="similarity">
    <text evidence="6">Belongs to the peptidase M3B family.</text>
</comment>
<dbReference type="Gene3D" id="1.10.287.830">
    <property type="entry name" value="putative peptidase helix hairpin domain like"/>
    <property type="match status" value="1"/>
</dbReference>
<gene>
    <name evidence="9" type="ORF">IV49_GL000878</name>
</gene>
<dbReference type="NCBIfam" id="TIGR00181">
    <property type="entry name" value="pepF"/>
    <property type="match status" value="1"/>
</dbReference>
<dbReference type="EMBL" id="JQBL01000022">
    <property type="protein sequence ID" value="KRN49698.1"/>
    <property type="molecule type" value="Genomic_DNA"/>
</dbReference>
<evidence type="ECO:0000313" key="10">
    <source>
        <dbReference type="Proteomes" id="UP000051841"/>
    </source>
</evidence>
<evidence type="ECO:0000259" key="7">
    <source>
        <dbReference type="Pfam" id="PF01432"/>
    </source>
</evidence>
<dbReference type="Gene3D" id="1.20.140.70">
    <property type="entry name" value="Oligopeptidase f, N-terminal domain"/>
    <property type="match status" value="1"/>
</dbReference>
<dbReference type="GO" id="GO:0004222">
    <property type="term" value="F:metalloendopeptidase activity"/>
    <property type="evidence" value="ECO:0007669"/>
    <property type="project" value="UniProtKB-UniRule"/>
</dbReference>
<protein>
    <recommendedName>
        <fullName evidence="6">Oligopeptidase F</fullName>
        <ecNumber evidence="6">3.4.24.-</ecNumber>
    </recommendedName>
</protein>
<dbReference type="Pfam" id="PF01432">
    <property type="entry name" value="Peptidase_M3"/>
    <property type="match status" value="1"/>
</dbReference>
<dbReference type="CDD" id="cd09608">
    <property type="entry name" value="M3B_PepF"/>
    <property type="match status" value="1"/>
</dbReference>
<dbReference type="EC" id="3.4.24.-" evidence="6"/>
<dbReference type="GO" id="GO:0046872">
    <property type="term" value="F:metal ion binding"/>
    <property type="evidence" value="ECO:0007669"/>
    <property type="project" value="UniProtKB-UniRule"/>
</dbReference>
<evidence type="ECO:0000313" key="9">
    <source>
        <dbReference type="EMBL" id="KRN49698.1"/>
    </source>
</evidence>
<keyword evidence="3 6" id="KW-0378">Hydrolase</keyword>
<comment type="caution">
    <text evidence="9">The sequence shown here is derived from an EMBL/GenBank/DDBJ whole genome shotgun (WGS) entry which is preliminary data.</text>
</comment>
<evidence type="ECO:0000256" key="1">
    <source>
        <dbReference type="ARBA" id="ARBA00022670"/>
    </source>
</evidence>
<evidence type="ECO:0000256" key="6">
    <source>
        <dbReference type="RuleBase" id="RU368091"/>
    </source>
</evidence>
<sequence length="597" mass="70831">MERLDVPVNETWDLTLIYKNKDEFFEDEKRAQSLLSSLRERKDCFTKSKEDFHTFYEDYVTLSRLLSEMYEYAHLNTDVEPGNQDYQLLLSHILTLFDQFENNLDFMNVEIIKNKEAIEKYLEDNSFDLYRYQIKQILREEKHMLSQEMETLLSKMSPIANTGEQIFDALRLEYEDVIVDGERKTLNSATLNEFLKNPSQEVRKQAYEQFYKEYKRYENVFALTLADCMKKDAFYADVRHFNDPLDYSLWDDDVPRELFYKILDKANKDYRPLFHRYNKLKKELLKLDTLYNYDLFTPLVKPSVKRYSIDECFNIILDVTSVFGEEYTDIIKKARDERWIDYHPTKGKATGAYSAGCYDTKPYILTNFIGDYDSLSTLIHELGHSCHTYLSCKYQDPANSDYRIFVAEVASTVNETLLINHMISHAKSDEEKAYFLYEFLENCVGLIFRQPMYAQFEDTLHQWAKDHIPMNASKITSLYDKINKEYYGEDVTNNQYVGHSCFYIPHFYYNYYVYKYTLGMTVALAIVSRILNHDSQQVEQYLSFLKSGGSMSPIDLLKKAGVDPLDDKIYDDAFHYFEHLLNMFEEIMKRGEKDVKE</sequence>
<dbReference type="Pfam" id="PF08439">
    <property type="entry name" value="Peptidase_M3_N"/>
    <property type="match status" value="1"/>
</dbReference>
<dbReference type="Proteomes" id="UP000051841">
    <property type="component" value="Unassembled WGS sequence"/>
</dbReference>
<feature type="domain" description="Peptidase M3A/M3B catalytic" evidence="7">
    <location>
        <begin position="195"/>
        <end position="574"/>
    </location>
</feature>
<dbReference type="AlphaFoldDB" id="A0A0R2H9X8"/>
<keyword evidence="5 6" id="KW-0482">Metalloprotease</keyword>
<evidence type="ECO:0000256" key="4">
    <source>
        <dbReference type="ARBA" id="ARBA00022833"/>
    </source>
</evidence>
<evidence type="ECO:0000256" key="5">
    <source>
        <dbReference type="ARBA" id="ARBA00023049"/>
    </source>
</evidence>
<dbReference type="InterPro" id="IPR001567">
    <property type="entry name" value="Pept_M3A_M3B_dom"/>
</dbReference>
<dbReference type="SUPFAM" id="SSF55486">
    <property type="entry name" value="Metalloproteases ('zincins'), catalytic domain"/>
    <property type="match status" value="1"/>
</dbReference>
<dbReference type="PANTHER" id="PTHR11804:SF84">
    <property type="entry name" value="SACCHAROLYSIN"/>
    <property type="match status" value="1"/>
</dbReference>
<dbReference type="PANTHER" id="PTHR11804">
    <property type="entry name" value="PROTEASE M3 THIMET OLIGOPEPTIDASE-RELATED"/>
    <property type="match status" value="1"/>
</dbReference>
<keyword evidence="4 6" id="KW-0862">Zinc</keyword>
<dbReference type="RefSeq" id="WP_031589567.1">
    <property type="nucleotide sequence ID" value="NZ_JNKN01000028.1"/>
</dbReference>
<feature type="domain" description="Oligopeptidase F N-terminal" evidence="8">
    <location>
        <begin position="115"/>
        <end position="170"/>
    </location>
</feature>
<keyword evidence="2 6" id="KW-0479">Metal-binding</keyword>